<evidence type="ECO:0000256" key="1">
    <source>
        <dbReference type="SAM" id="SignalP"/>
    </source>
</evidence>
<reference evidence="3" key="1">
    <citation type="journal article" date="2019" name="Int. J. Syst. Evol. Microbiol.">
        <title>The Global Catalogue of Microorganisms (GCM) 10K type strain sequencing project: providing services to taxonomists for standard genome sequencing and annotation.</title>
        <authorList>
            <consortium name="The Broad Institute Genomics Platform"/>
            <consortium name="The Broad Institute Genome Sequencing Center for Infectious Disease"/>
            <person name="Wu L."/>
            <person name="Ma J."/>
        </authorList>
    </citation>
    <scope>NUCLEOTIDE SEQUENCE [LARGE SCALE GENOMIC DNA]</scope>
    <source>
        <strain evidence="3">JCM 16221</strain>
    </source>
</reference>
<feature type="signal peptide" evidence="1">
    <location>
        <begin position="1"/>
        <end position="28"/>
    </location>
</feature>
<name>A0ABP5TA83_9PSEU</name>
<sequence length="333" mass="34708">MVKAPHRSTTVLGVLVITVAAGAPTASAAGGDGVISGGGGPNPRAERTTQMRSWVAAGPLHFGSAPYSEVRSAATAAAENAACGISAGEVTKLTLSPTWPEVAPSGEAPSPMTLSRYDEQVSLADPKQRSEALFFNPGVGMWQLDSAGLGADVTAADAIDVSAAADRVAPYVVDRYCSAINAGANAADARANAWGAWHACSSGACEDVFQRLRSDGLVEVGGVGRYGGAERRVCSFEGVRYDCLHVDPSKAQGENAWTVEHYGPAPVPAPFYVFTYTEGGRHYEVRYWDRADSGSVSDVSASRELGTDARERLSWSAESALCDLTAGRGDCRS</sequence>
<proteinExistence type="predicted"/>
<organism evidence="2 3">
    <name type="scientific">Saccharopolyspora halophila</name>
    <dbReference type="NCBI Taxonomy" id="405551"/>
    <lineage>
        <taxon>Bacteria</taxon>
        <taxon>Bacillati</taxon>
        <taxon>Actinomycetota</taxon>
        <taxon>Actinomycetes</taxon>
        <taxon>Pseudonocardiales</taxon>
        <taxon>Pseudonocardiaceae</taxon>
        <taxon>Saccharopolyspora</taxon>
    </lineage>
</organism>
<dbReference type="RefSeq" id="WP_344131029.1">
    <property type="nucleotide sequence ID" value="NZ_BAAARA010000008.1"/>
</dbReference>
<comment type="caution">
    <text evidence="2">The sequence shown here is derived from an EMBL/GenBank/DDBJ whole genome shotgun (WGS) entry which is preliminary data.</text>
</comment>
<dbReference type="EMBL" id="BAAARA010000008">
    <property type="protein sequence ID" value="GAA2348067.1"/>
    <property type="molecule type" value="Genomic_DNA"/>
</dbReference>
<evidence type="ECO:0000313" key="2">
    <source>
        <dbReference type="EMBL" id="GAA2348067.1"/>
    </source>
</evidence>
<evidence type="ECO:0000313" key="3">
    <source>
        <dbReference type="Proteomes" id="UP001501218"/>
    </source>
</evidence>
<dbReference type="Proteomes" id="UP001501218">
    <property type="component" value="Unassembled WGS sequence"/>
</dbReference>
<gene>
    <name evidence="2" type="ORF">GCM10009854_26650</name>
</gene>
<keyword evidence="3" id="KW-1185">Reference proteome</keyword>
<feature type="chain" id="PRO_5045754101" evidence="1">
    <location>
        <begin position="29"/>
        <end position="333"/>
    </location>
</feature>
<keyword evidence="1" id="KW-0732">Signal</keyword>
<accession>A0ABP5TA83</accession>
<protein>
    <submittedName>
        <fullName evidence="2">Uncharacterized protein</fullName>
    </submittedName>
</protein>